<protein>
    <submittedName>
        <fullName evidence="1">Uncharacterized protein</fullName>
    </submittedName>
</protein>
<gene>
    <name evidence="1" type="ORF">E2C01_054164</name>
</gene>
<accession>A0A5B7GSG1</accession>
<comment type="caution">
    <text evidence="1">The sequence shown here is derived from an EMBL/GenBank/DDBJ whole genome shotgun (WGS) entry which is preliminary data.</text>
</comment>
<evidence type="ECO:0000313" key="2">
    <source>
        <dbReference type="Proteomes" id="UP000324222"/>
    </source>
</evidence>
<reference evidence="1 2" key="1">
    <citation type="submission" date="2019-05" db="EMBL/GenBank/DDBJ databases">
        <title>Another draft genome of Portunus trituberculatus and its Hox gene families provides insights of decapod evolution.</title>
        <authorList>
            <person name="Jeong J.-H."/>
            <person name="Song I."/>
            <person name="Kim S."/>
            <person name="Choi T."/>
            <person name="Kim D."/>
            <person name="Ryu S."/>
            <person name="Kim W."/>
        </authorList>
    </citation>
    <scope>NUCLEOTIDE SEQUENCE [LARGE SCALE GENOMIC DNA]</scope>
    <source>
        <tissue evidence="1">Muscle</tissue>
    </source>
</reference>
<evidence type="ECO:0000313" key="1">
    <source>
        <dbReference type="EMBL" id="MPC60127.1"/>
    </source>
</evidence>
<proteinExistence type="predicted"/>
<name>A0A5B7GSG1_PORTR</name>
<keyword evidence="2" id="KW-1185">Reference proteome</keyword>
<organism evidence="1 2">
    <name type="scientific">Portunus trituberculatus</name>
    <name type="common">Swimming crab</name>
    <name type="synonym">Neptunus trituberculatus</name>
    <dbReference type="NCBI Taxonomy" id="210409"/>
    <lineage>
        <taxon>Eukaryota</taxon>
        <taxon>Metazoa</taxon>
        <taxon>Ecdysozoa</taxon>
        <taxon>Arthropoda</taxon>
        <taxon>Crustacea</taxon>
        <taxon>Multicrustacea</taxon>
        <taxon>Malacostraca</taxon>
        <taxon>Eumalacostraca</taxon>
        <taxon>Eucarida</taxon>
        <taxon>Decapoda</taxon>
        <taxon>Pleocyemata</taxon>
        <taxon>Brachyura</taxon>
        <taxon>Eubrachyura</taxon>
        <taxon>Portunoidea</taxon>
        <taxon>Portunidae</taxon>
        <taxon>Portuninae</taxon>
        <taxon>Portunus</taxon>
    </lineage>
</organism>
<dbReference type="EMBL" id="VSRR010017211">
    <property type="protein sequence ID" value="MPC60127.1"/>
    <property type="molecule type" value="Genomic_DNA"/>
</dbReference>
<sequence length="106" mass="11254">MFMFVSEALTSGWYSLGTAPGGSARRTLNSQHFVGEWLCSVVVVVVVGGGRCGGLHCCADELSRVSKVGMCPREGLEMQPSVTNGSAAPRQPAGHMPCMDMDIKYT</sequence>
<dbReference type="Proteomes" id="UP000324222">
    <property type="component" value="Unassembled WGS sequence"/>
</dbReference>
<dbReference type="AlphaFoldDB" id="A0A5B7GSG1"/>